<keyword evidence="4 9" id="KW-0805">Transcription regulation</keyword>
<evidence type="ECO:0000256" key="3">
    <source>
        <dbReference type="ARBA" id="ARBA00020628"/>
    </source>
</evidence>
<dbReference type="GO" id="GO:0016592">
    <property type="term" value="C:mediator complex"/>
    <property type="evidence" value="ECO:0007669"/>
    <property type="project" value="InterPro"/>
</dbReference>
<comment type="subunit">
    <text evidence="9">Component of the Mediator complex.</text>
</comment>
<protein>
    <recommendedName>
        <fullName evidence="3 9">Mediator of RNA polymerase II transcription subunit 5</fullName>
    </recommendedName>
    <alternativeName>
        <fullName evidence="8 9">Mediator complex subunit 5</fullName>
    </alternativeName>
</protein>
<evidence type="ECO:0000256" key="7">
    <source>
        <dbReference type="ARBA" id="ARBA00023242"/>
    </source>
</evidence>
<dbReference type="PANTHER" id="PTHR35784:SF1">
    <property type="entry name" value="MEDIATOR OF RNA POLYMERASE II TRANSCRIPTION SUBUNIT 5"/>
    <property type="match status" value="1"/>
</dbReference>
<comment type="similarity">
    <text evidence="2 9">Belongs to the Mediator complex subunit 5 family.</text>
</comment>
<sequence length="602" mass="65987">MPTQVCEDAENKNDVIVLSKLCQTLDDNPLVLDVMHLLRSPSVLLVPLERFVNNLQQNEDDDIDTCNSNLEGFGIVLILIMSIIRRYDLARCLDSVLKEKHGFCYLWLHRTSATIPAVSMSNMTPDMQSLMGRWITALFDSMGISDDLIQTSKPQILLEISPSIFEQSLAACQAGVIDATTLNSGLDYFLQPCLLFVLIGVVQYLCEEILFSSPTYASTLPIVGLSGSSTAGLGQGMLSPAGHVISPLASRGGGKPMHGANTGGSSGGVLGQAGSGKSYASIAMMQTSLKSLLAGEAFPSRLMRLLKSEISAALEHSAMENDHQMATIHERLSETTINYYPWSVSEYEVSKLAQQTSLSFLSIISGGRTPFVAKREKGWPVFGGSCYHIDVDLYRTTLCYLGPAQFVTTILKQLLKAALTPNGRRAAELGAAMMTMPLVGCGDQHLEPQSLLWTLIYQTLWIPVPGRLETFAQGKLLANFVGMTLDLFQSRTLIRHRQKQQMQQRGHATQSLDAMDIDPSQYSSGTLAKDTSFQRGSTHSLEQLERDAAVEPFRVVLDQKLKALGPIAQNRPGFEGFVQGMAQYREKHPPLSLPLSHQSNKR</sequence>
<comment type="caution">
    <text evidence="10">The sequence shown here is derived from an EMBL/GenBank/DDBJ whole genome shotgun (WGS) entry which is preliminary data.</text>
</comment>
<dbReference type="Proteomes" id="UP000717515">
    <property type="component" value="Unassembled WGS sequence"/>
</dbReference>
<dbReference type="PANTHER" id="PTHR35784">
    <property type="entry name" value="MEDIATOR OF RNA POLYMERASE II TRANSCRIPTION SUBUNIT 5"/>
    <property type="match status" value="1"/>
</dbReference>
<evidence type="ECO:0000256" key="8">
    <source>
        <dbReference type="ARBA" id="ARBA00031256"/>
    </source>
</evidence>
<evidence type="ECO:0000256" key="6">
    <source>
        <dbReference type="ARBA" id="ARBA00023163"/>
    </source>
</evidence>
<dbReference type="Pfam" id="PF08689">
    <property type="entry name" value="Med5"/>
    <property type="match status" value="1"/>
</dbReference>
<name>A0A9P8A085_MORAP</name>
<evidence type="ECO:0000256" key="1">
    <source>
        <dbReference type="ARBA" id="ARBA00004123"/>
    </source>
</evidence>
<dbReference type="GO" id="GO:0006357">
    <property type="term" value="P:regulation of transcription by RNA polymerase II"/>
    <property type="evidence" value="ECO:0007669"/>
    <property type="project" value="InterPro"/>
</dbReference>
<organism evidence="10 11">
    <name type="scientific">Mortierella alpina</name>
    <name type="common">Oleaginous fungus</name>
    <name type="synonym">Mortierella renispora</name>
    <dbReference type="NCBI Taxonomy" id="64518"/>
    <lineage>
        <taxon>Eukaryota</taxon>
        <taxon>Fungi</taxon>
        <taxon>Fungi incertae sedis</taxon>
        <taxon>Mucoromycota</taxon>
        <taxon>Mortierellomycotina</taxon>
        <taxon>Mortierellomycetes</taxon>
        <taxon>Mortierellales</taxon>
        <taxon>Mortierellaceae</taxon>
        <taxon>Mortierella</taxon>
    </lineage>
</organism>
<evidence type="ECO:0000256" key="9">
    <source>
        <dbReference type="RuleBase" id="RU364142"/>
    </source>
</evidence>
<reference evidence="10" key="1">
    <citation type="submission" date="2021-07" db="EMBL/GenBank/DDBJ databases">
        <title>Draft genome of Mortierella alpina, strain LL118, isolated from an aspen leaf litter sample.</title>
        <authorList>
            <person name="Yang S."/>
            <person name="Vinatzer B.A."/>
        </authorList>
    </citation>
    <scope>NUCLEOTIDE SEQUENCE</scope>
    <source>
        <strain evidence="10">LL118</strain>
    </source>
</reference>
<keyword evidence="6 9" id="KW-0804">Transcription</keyword>
<dbReference type="GO" id="GO:0003712">
    <property type="term" value="F:transcription coregulator activity"/>
    <property type="evidence" value="ECO:0007669"/>
    <property type="project" value="InterPro"/>
</dbReference>
<evidence type="ECO:0000313" key="11">
    <source>
        <dbReference type="Proteomes" id="UP000717515"/>
    </source>
</evidence>
<dbReference type="EMBL" id="JAIFTL010000196">
    <property type="protein sequence ID" value="KAG9321574.1"/>
    <property type="molecule type" value="Genomic_DNA"/>
</dbReference>
<evidence type="ECO:0000256" key="4">
    <source>
        <dbReference type="ARBA" id="ARBA00023015"/>
    </source>
</evidence>
<comment type="function">
    <text evidence="9">Component of the Mediator complex, a coactivator involved in the regulated transcription of nearly all RNA polymerase II-dependent genes. Mediator functions as a bridge to convey information from gene-specific regulatory proteins to the basal RNA polymerase II transcription machinery. Mediator is recruited to promoters by direct interactions with regulatory proteins and serves as a scaffold for the assembly of a functional preinitiation complex with RNA polymerase II and the general transcription factors.</text>
</comment>
<proteinExistence type="inferred from homology"/>
<gene>
    <name evidence="9" type="primary">MED5</name>
    <name evidence="10" type="ORF">KVV02_003210</name>
</gene>
<evidence type="ECO:0000313" key="10">
    <source>
        <dbReference type="EMBL" id="KAG9321574.1"/>
    </source>
</evidence>
<dbReference type="InterPro" id="IPR014801">
    <property type="entry name" value="Mediator_Med5_fun"/>
</dbReference>
<evidence type="ECO:0000256" key="2">
    <source>
        <dbReference type="ARBA" id="ARBA00008782"/>
    </source>
</evidence>
<comment type="subcellular location">
    <subcellularLocation>
        <location evidence="1 9">Nucleus</location>
    </subcellularLocation>
</comment>
<evidence type="ECO:0000256" key="5">
    <source>
        <dbReference type="ARBA" id="ARBA00023159"/>
    </source>
</evidence>
<keyword evidence="5 9" id="KW-0010">Activator</keyword>
<accession>A0A9P8A085</accession>
<dbReference type="AlphaFoldDB" id="A0A9P8A085"/>
<keyword evidence="7 9" id="KW-0539">Nucleus</keyword>